<dbReference type="InterPro" id="IPR036402">
    <property type="entry name" value="EF-Ts_dimer_sf"/>
</dbReference>
<keyword evidence="5" id="KW-0963">Cytoplasm</keyword>
<comment type="function">
    <text evidence="5">Associates with the EF-Tu.GDP complex and induces the exchange of GDP to GTP. It remains bound to the aminoacyl-tRNA.EF-Tu.GTP complex up to the GTP hydrolysis stage on the ribosome.</text>
</comment>
<evidence type="ECO:0000256" key="4">
    <source>
        <dbReference type="ARBA" id="ARBA00022917"/>
    </source>
</evidence>
<dbReference type="Pfam" id="PF00889">
    <property type="entry name" value="EF_TS"/>
    <property type="match status" value="1"/>
</dbReference>
<dbReference type="CDD" id="cd14275">
    <property type="entry name" value="UBA_EF-Ts"/>
    <property type="match status" value="1"/>
</dbReference>
<protein>
    <recommendedName>
        <fullName evidence="2 5">Elongation factor Ts</fullName>
        <shortName evidence="5">EF-Ts</shortName>
    </recommendedName>
</protein>
<sequence length="150" mass="16448">MKIKIEDIKKLREETDAGITDCREALEESGGKMSEAIKILRKKGLERAEKKVEREVKAGRVFEYVHHNGAMGSLVSVAAETSFAVGTTEFQKLGHELALQAVASGIAVVENLLKEEYVRDPSKTVGELVKEVSGKLGEKVQVLDVKIVKV</sequence>
<dbReference type="InterPro" id="IPR014039">
    <property type="entry name" value="Transl_elong_EFTs/EF1B_dimer"/>
</dbReference>
<dbReference type="Gene3D" id="3.30.479.20">
    <property type="entry name" value="Elongation factor Ts, dimerisation domain"/>
    <property type="match status" value="1"/>
</dbReference>
<evidence type="ECO:0000256" key="5">
    <source>
        <dbReference type="HAMAP-Rule" id="MF_00050"/>
    </source>
</evidence>
<dbReference type="GO" id="GO:0003746">
    <property type="term" value="F:translation elongation factor activity"/>
    <property type="evidence" value="ECO:0007669"/>
    <property type="project" value="UniProtKB-UniRule"/>
</dbReference>
<accession>A0A0G1SF12</accession>
<evidence type="ECO:0000259" key="6">
    <source>
        <dbReference type="Pfam" id="PF00889"/>
    </source>
</evidence>
<keyword evidence="3 5" id="KW-0251">Elongation factor</keyword>
<dbReference type="Proteomes" id="UP000034565">
    <property type="component" value="Unassembled WGS sequence"/>
</dbReference>
<dbReference type="EMBL" id="LCOA01000025">
    <property type="protein sequence ID" value="KKU68006.1"/>
    <property type="molecule type" value="Genomic_DNA"/>
</dbReference>
<comment type="similarity">
    <text evidence="1 5">Belongs to the EF-Ts family.</text>
</comment>
<organism evidence="7 8">
    <name type="scientific">Candidatus Amesbacteria bacterium GW2011_GWA1_47_20</name>
    <dbReference type="NCBI Taxonomy" id="1618354"/>
    <lineage>
        <taxon>Bacteria</taxon>
        <taxon>Candidatus Amesiibacteriota</taxon>
    </lineage>
</organism>
<dbReference type="GO" id="GO:0005737">
    <property type="term" value="C:cytoplasm"/>
    <property type="evidence" value="ECO:0007669"/>
    <property type="project" value="UniProtKB-SubCell"/>
</dbReference>
<evidence type="ECO:0000256" key="3">
    <source>
        <dbReference type="ARBA" id="ARBA00022768"/>
    </source>
</evidence>
<keyword evidence="4 5" id="KW-0648">Protein biosynthesis</keyword>
<feature type="domain" description="Translation elongation factor EFTs/EF1B dimerisation" evidence="6">
    <location>
        <begin position="73"/>
        <end position="148"/>
    </location>
</feature>
<comment type="caution">
    <text evidence="7">The sequence shown here is derived from an EMBL/GenBank/DDBJ whole genome shotgun (WGS) entry which is preliminary data.</text>
</comment>
<dbReference type="SUPFAM" id="SSF46934">
    <property type="entry name" value="UBA-like"/>
    <property type="match status" value="1"/>
</dbReference>
<dbReference type="PANTHER" id="PTHR11741">
    <property type="entry name" value="ELONGATION FACTOR TS"/>
    <property type="match status" value="1"/>
</dbReference>
<proteinExistence type="inferred from homology"/>
<evidence type="ECO:0000256" key="1">
    <source>
        <dbReference type="ARBA" id="ARBA00005532"/>
    </source>
</evidence>
<comment type="caution">
    <text evidence="5">Lacks conserved residue(s) required for the propagation of feature annotation.</text>
</comment>
<dbReference type="FunFam" id="1.10.8.10:FF:000001">
    <property type="entry name" value="Elongation factor Ts"/>
    <property type="match status" value="1"/>
</dbReference>
<dbReference type="InterPro" id="IPR001816">
    <property type="entry name" value="Transl_elong_EFTs/EF1B"/>
</dbReference>
<reference evidence="7 8" key="1">
    <citation type="journal article" date="2015" name="Nature">
        <title>rRNA introns, odd ribosomes, and small enigmatic genomes across a large radiation of phyla.</title>
        <authorList>
            <person name="Brown C.T."/>
            <person name="Hug L.A."/>
            <person name="Thomas B.C."/>
            <person name="Sharon I."/>
            <person name="Castelle C.J."/>
            <person name="Singh A."/>
            <person name="Wilkins M.J."/>
            <person name="Williams K.H."/>
            <person name="Banfield J.F."/>
        </authorList>
    </citation>
    <scope>NUCLEOTIDE SEQUENCE [LARGE SCALE GENOMIC DNA]</scope>
</reference>
<evidence type="ECO:0000256" key="2">
    <source>
        <dbReference type="ARBA" id="ARBA00016956"/>
    </source>
</evidence>
<gene>
    <name evidence="5" type="primary">tsf</name>
    <name evidence="7" type="ORF">UX92_C0025G0010</name>
</gene>
<dbReference type="Gene3D" id="1.10.8.10">
    <property type="entry name" value="DNA helicase RuvA subunit, C-terminal domain"/>
    <property type="match status" value="1"/>
</dbReference>
<dbReference type="PANTHER" id="PTHR11741:SF0">
    <property type="entry name" value="ELONGATION FACTOR TS, MITOCHONDRIAL"/>
    <property type="match status" value="1"/>
</dbReference>
<name>A0A0G1SF12_9BACT</name>
<dbReference type="InterPro" id="IPR009060">
    <property type="entry name" value="UBA-like_sf"/>
</dbReference>
<dbReference type="SUPFAM" id="SSF54713">
    <property type="entry name" value="Elongation factor Ts (EF-Ts), dimerisation domain"/>
    <property type="match status" value="1"/>
</dbReference>
<evidence type="ECO:0000313" key="8">
    <source>
        <dbReference type="Proteomes" id="UP000034565"/>
    </source>
</evidence>
<dbReference type="HAMAP" id="MF_00050">
    <property type="entry name" value="EF_Ts"/>
    <property type="match status" value="1"/>
</dbReference>
<comment type="subcellular location">
    <subcellularLocation>
        <location evidence="5">Cytoplasm</location>
    </subcellularLocation>
</comment>
<dbReference type="AlphaFoldDB" id="A0A0G1SF12"/>
<evidence type="ECO:0000313" key="7">
    <source>
        <dbReference type="EMBL" id="KKU68006.1"/>
    </source>
</evidence>